<name>A0A1H5JDL9_9BRAD</name>
<dbReference type="Proteomes" id="UP000198992">
    <property type="component" value="Unassembled WGS sequence"/>
</dbReference>
<dbReference type="EMBL" id="FNTH01000001">
    <property type="protein sequence ID" value="SEE50327.1"/>
    <property type="molecule type" value="Genomic_DNA"/>
</dbReference>
<protein>
    <submittedName>
        <fullName evidence="1">Uncharacterized protein</fullName>
    </submittedName>
</protein>
<evidence type="ECO:0000313" key="1">
    <source>
        <dbReference type="EMBL" id="SEE50327.1"/>
    </source>
</evidence>
<evidence type="ECO:0000313" key="2">
    <source>
        <dbReference type="Proteomes" id="UP000198992"/>
    </source>
</evidence>
<dbReference type="AlphaFoldDB" id="A0A1H5JDL9"/>
<accession>A0A1H5JDL9</accession>
<proteinExistence type="predicted"/>
<reference evidence="1 2" key="1">
    <citation type="submission" date="2016-10" db="EMBL/GenBank/DDBJ databases">
        <authorList>
            <person name="de Groot N.N."/>
        </authorList>
    </citation>
    <scope>NUCLEOTIDE SEQUENCE [LARGE SCALE GENOMIC DNA]</scope>
    <source>
        <strain evidence="1 2">MT12</strain>
    </source>
</reference>
<sequence>MGHARRVVLQTDTLGVRLAERAKELRARADDLAPGLAKDTLLELAQYAEISAHAGGRRRFSDPLRTEIALDRQDKNRFRRGEEVQLKRPYAKAITRKNRSPDWLTRKGIVQGFKPNFIYIQWDGRKTIEQVPTRAVEKVCAKHSHHCRRVER</sequence>
<organism evidence="1 2">
    <name type="scientific">Bradyrhizobium erythrophlei</name>
    <dbReference type="NCBI Taxonomy" id="1437360"/>
    <lineage>
        <taxon>Bacteria</taxon>
        <taxon>Pseudomonadati</taxon>
        <taxon>Pseudomonadota</taxon>
        <taxon>Alphaproteobacteria</taxon>
        <taxon>Hyphomicrobiales</taxon>
        <taxon>Nitrobacteraceae</taxon>
        <taxon>Bradyrhizobium</taxon>
    </lineage>
</organism>
<gene>
    <name evidence="1" type="ORF">SAMN05444164_8374</name>
</gene>